<dbReference type="EMBL" id="WHNZ01000086">
    <property type="protein sequence ID" value="NOV04659.1"/>
    <property type="molecule type" value="Genomic_DNA"/>
</dbReference>
<dbReference type="RefSeq" id="WP_171687468.1">
    <property type="nucleotide sequence ID" value="NZ_WHNZ01000086.1"/>
</dbReference>
<accession>A0ABX1ZX92</accession>
<organism evidence="13 14">
    <name type="scientific">Paenibacillus planticolens</name>
    <dbReference type="NCBI Taxonomy" id="2654976"/>
    <lineage>
        <taxon>Bacteria</taxon>
        <taxon>Bacillati</taxon>
        <taxon>Bacillota</taxon>
        <taxon>Bacilli</taxon>
        <taxon>Bacillales</taxon>
        <taxon>Paenibacillaceae</taxon>
        <taxon>Paenibacillus</taxon>
    </lineage>
</organism>
<protein>
    <recommendedName>
        <fullName evidence="7">Putative 4-hydroxy-4-methyl-2-oxoglutarate aldolase</fullName>
        <ecNumber evidence="6">4.1.1.112</ecNumber>
        <ecNumber evidence="5">4.1.3.17</ecNumber>
    </recommendedName>
    <alternativeName>
        <fullName evidence="11">Oxaloacetate decarboxylase</fullName>
    </alternativeName>
    <alternativeName>
        <fullName evidence="9">Regulator of ribonuclease activity homolog</fullName>
    </alternativeName>
    <alternativeName>
        <fullName evidence="10">RraA-like protein</fullName>
    </alternativeName>
</protein>
<dbReference type="Gene3D" id="3.50.30.40">
    <property type="entry name" value="Ribonuclease E inhibitor RraA/RraA-like"/>
    <property type="match status" value="1"/>
</dbReference>
<dbReference type="PANTHER" id="PTHR33254">
    <property type="entry name" value="4-HYDROXY-4-METHYL-2-OXOGLUTARATE ALDOLASE 3-RELATED"/>
    <property type="match status" value="1"/>
</dbReference>
<evidence type="ECO:0000256" key="12">
    <source>
        <dbReference type="ARBA" id="ARBA00047973"/>
    </source>
</evidence>
<dbReference type="CDD" id="cd16841">
    <property type="entry name" value="RraA_family"/>
    <property type="match status" value="1"/>
</dbReference>
<comment type="function">
    <text evidence="8">Catalyzes the aldol cleavage of 4-hydroxy-4-methyl-2-oxoglutarate (HMG) into 2 molecules of pyruvate. Also contains a secondary oxaloacetate (OAA) decarboxylase activity due to the common pyruvate enolate transition state formed following C-C bond cleavage in the retro-aldol and decarboxylation reactions.</text>
</comment>
<comment type="catalytic activity">
    <reaction evidence="12">
        <text>oxaloacetate + H(+) = pyruvate + CO2</text>
        <dbReference type="Rhea" id="RHEA:15641"/>
        <dbReference type="ChEBI" id="CHEBI:15361"/>
        <dbReference type="ChEBI" id="CHEBI:15378"/>
        <dbReference type="ChEBI" id="CHEBI:16452"/>
        <dbReference type="ChEBI" id="CHEBI:16526"/>
        <dbReference type="EC" id="4.1.1.112"/>
    </reaction>
</comment>
<dbReference type="InterPro" id="IPR005493">
    <property type="entry name" value="RraA/RraA-like"/>
</dbReference>
<evidence type="ECO:0000256" key="10">
    <source>
        <dbReference type="ARBA" id="ARBA00030169"/>
    </source>
</evidence>
<proteinExistence type="inferred from homology"/>
<evidence type="ECO:0000313" key="14">
    <source>
        <dbReference type="Proteomes" id="UP000618579"/>
    </source>
</evidence>
<evidence type="ECO:0000256" key="6">
    <source>
        <dbReference type="ARBA" id="ARBA00012947"/>
    </source>
</evidence>
<dbReference type="SUPFAM" id="SSF89562">
    <property type="entry name" value="RraA-like"/>
    <property type="match status" value="1"/>
</dbReference>
<comment type="catalytic activity">
    <reaction evidence="1">
        <text>4-hydroxy-4-methyl-2-oxoglutarate = 2 pyruvate</text>
        <dbReference type="Rhea" id="RHEA:22748"/>
        <dbReference type="ChEBI" id="CHEBI:15361"/>
        <dbReference type="ChEBI" id="CHEBI:58276"/>
        <dbReference type="EC" id="4.1.3.17"/>
    </reaction>
</comment>
<reference evidence="13 14" key="1">
    <citation type="submission" date="2019-10" db="EMBL/GenBank/DDBJ databases">
        <title>Description of Paenibacillus pedi sp. nov.</title>
        <authorList>
            <person name="Carlier A."/>
            <person name="Qi S."/>
        </authorList>
    </citation>
    <scope>NUCLEOTIDE SEQUENCE [LARGE SCALE GENOMIC DNA]</scope>
    <source>
        <strain evidence="13 14">LMG 31457</strain>
    </source>
</reference>
<dbReference type="Pfam" id="PF03737">
    <property type="entry name" value="RraA-like"/>
    <property type="match status" value="1"/>
</dbReference>
<evidence type="ECO:0000256" key="7">
    <source>
        <dbReference type="ARBA" id="ARBA00016549"/>
    </source>
</evidence>
<comment type="subunit">
    <text evidence="4">Homotrimer.</text>
</comment>
<dbReference type="EC" id="4.1.1.112" evidence="6"/>
<evidence type="ECO:0000256" key="4">
    <source>
        <dbReference type="ARBA" id="ARBA00011233"/>
    </source>
</evidence>
<dbReference type="Proteomes" id="UP000618579">
    <property type="component" value="Unassembled WGS sequence"/>
</dbReference>
<evidence type="ECO:0000256" key="5">
    <source>
        <dbReference type="ARBA" id="ARBA00012213"/>
    </source>
</evidence>
<evidence type="ECO:0000256" key="11">
    <source>
        <dbReference type="ARBA" id="ARBA00032305"/>
    </source>
</evidence>
<dbReference type="PANTHER" id="PTHR33254:SF4">
    <property type="entry name" value="4-HYDROXY-4-METHYL-2-OXOGLUTARATE ALDOLASE 3-RELATED"/>
    <property type="match status" value="1"/>
</dbReference>
<evidence type="ECO:0000256" key="2">
    <source>
        <dbReference type="ARBA" id="ARBA00001968"/>
    </source>
</evidence>
<name>A0ABX1ZX92_9BACL</name>
<comment type="caution">
    <text evidence="13">The sequence shown here is derived from an EMBL/GenBank/DDBJ whole genome shotgun (WGS) entry which is preliminary data.</text>
</comment>
<evidence type="ECO:0000256" key="1">
    <source>
        <dbReference type="ARBA" id="ARBA00001342"/>
    </source>
</evidence>
<sequence length="212" mass="22955">MFRIQPRVQGVTPELLELYREISPSTIGHLTDFGFLHGAQPLFRPIRLLGNAVTVRTPHIDSSAITKAMELVQPGDVLVIDMSGDEQRACWGEFRTYAAIAQKVAGVIVSGCAADVRAITGHGFPVYSKGISALTTRTLKLEGEVNTPVSVFGVSVQPGDLIVGDDDGVFVISPGEAAEIGIKALEKQRKEEQRRQDYGYVLSSHVLPSQIN</sequence>
<evidence type="ECO:0000313" key="13">
    <source>
        <dbReference type="EMBL" id="NOV04659.1"/>
    </source>
</evidence>
<evidence type="ECO:0000256" key="9">
    <source>
        <dbReference type="ARBA" id="ARBA00029596"/>
    </source>
</evidence>
<evidence type="ECO:0000256" key="8">
    <source>
        <dbReference type="ARBA" id="ARBA00025046"/>
    </source>
</evidence>
<evidence type="ECO:0000256" key="3">
    <source>
        <dbReference type="ARBA" id="ARBA00008621"/>
    </source>
</evidence>
<dbReference type="InterPro" id="IPR036704">
    <property type="entry name" value="RraA/RraA-like_sf"/>
</dbReference>
<gene>
    <name evidence="13" type="ORF">GC097_32340</name>
</gene>
<comment type="cofactor">
    <cofactor evidence="2">
        <name>a divalent metal cation</name>
        <dbReference type="ChEBI" id="CHEBI:60240"/>
    </cofactor>
</comment>
<dbReference type="EC" id="4.1.3.17" evidence="5"/>
<keyword evidence="14" id="KW-1185">Reference proteome</keyword>
<comment type="similarity">
    <text evidence="3">Belongs to the class II aldolase/RraA-like family.</text>
</comment>